<protein>
    <submittedName>
        <fullName evidence="2">Radical SAM-associated putative lipoprotein</fullName>
    </submittedName>
</protein>
<reference evidence="2" key="2">
    <citation type="submission" date="2021-04" db="EMBL/GenBank/DDBJ databases">
        <authorList>
            <person name="Gilroy R."/>
        </authorList>
    </citation>
    <scope>NUCLEOTIDE SEQUENCE</scope>
    <source>
        <strain evidence="2">Gambia16-554</strain>
    </source>
</reference>
<proteinExistence type="predicted"/>
<organism evidence="2 3">
    <name type="scientific">Candidatus Coprenecus stercoravium</name>
    <dbReference type="NCBI Taxonomy" id="2840735"/>
    <lineage>
        <taxon>Bacteria</taxon>
        <taxon>Pseudomonadati</taxon>
        <taxon>Bacteroidota</taxon>
        <taxon>Bacteroidia</taxon>
        <taxon>Bacteroidales</taxon>
        <taxon>Rikenellaceae</taxon>
        <taxon>Rikenellaceae incertae sedis</taxon>
        <taxon>Candidatus Coprenecus</taxon>
    </lineage>
</organism>
<dbReference type="AlphaFoldDB" id="A0A9D2K9I3"/>
<accession>A0A9D2K9I3</accession>
<gene>
    <name evidence="2" type="ORF">IAC04_01955</name>
</gene>
<evidence type="ECO:0000256" key="1">
    <source>
        <dbReference type="SAM" id="SignalP"/>
    </source>
</evidence>
<dbReference type="EMBL" id="DXAW01000039">
    <property type="protein sequence ID" value="HIZ85235.1"/>
    <property type="molecule type" value="Genomic_DNA"/>
</dbReference>
<reference evidence="2" key="1">
    <citation type="journal article" date="2021" name="PeerJ">
        <title>Extensive microbial diversity within the chicken gut microbiome revealed by metagenomics and culture.</title>
        <authorList>
            <person name="Gilroy R."/>
            <person name="Ravi A."/>
            <person name="Getino M."/>
            <person name="Pursley I."/>
            <person name="Horton D.L."/>
            <person name="Alikhan N.F."/>
            <person name="Baker D."/>
            <person name="Gharbi K."/>
            <person name="Hall N."/>
            <person name="Watson M."/>
            <person name="Adriaenssens E.M."/>
            <person name="Foster-Nyarko E."/>
            <person name="Jarju S."/>
            <person name="Secka A."/>
            <person name="Antonio M."/>
            <person name="Oren A."/>
            <person name="Chaudhuri R.R."/>
            <person name="La Ragione R."/>
            <person name="Hildebrand F."/>
            <person name="Pallen M.J."/>
        </authorList>
    </citation>
    <scope>NUCLEOTIDE SEQUENCE</scope>
    <source>
        <strain evidence="2">Gambia16-554</strain>
    </source>
</reference>
<dbReference type="SUPFAM" id="SSF49464">
    <property type="entry name" value="Carboxypeptidase regulatory domain-like"/>
    <property type="match status" value="1"/>
</dbReference>
<evidence type="ECO:0000313" key="2">
    <source>
        <dbReference type="EMBL" id="HIZ85235.1"/>
    </source>
</evidence>
<keyword evidence="2" id="KW-0449">Lipoprotein</keyword>
<feature type="chain" id="PRO_5038519733" evidence="1">
    <location>
        <begin position="19"/>
        <end position="158"/>
    </location>
</feature>
<dbReference type="NCBIfam" id="TIGR04134">
    <property type="entry name" value="lipo_with_rSAM"/>
    <property type="match status" value="1"/>
</dbReference>
<dbReference type="InterPro" id="IPR026403">
    <property type="entry name" value="Lipo_with_rSAM"/>
</dbReference>
<dbReference type="Proteomes" id="UP000824115">
    <property type="component" value="Unassembled WGS sequence"/>
</dbReference>
<comment type="caution">
    <text evidence="2">The sequence shown here is derived from an EMBL/GenBank/DDBJ whole genome shotgun (WGS) entry which is preliminary data.</text>
</comment>
<sequence length="158" mass="17270">MNKFLKLLLVFLGIRAFASCDSLPPAKVEYGVPYASYEIKGRVTDADGNPIKGIKVDMLSEYDVDSAGNITLYPFYSEEDVLTDESGRFHVRNGDFPSDSLSVGFSDIDGAENGGEFATKVITKAVEQVEEGSGNWDKGVFVVPGEVEVVMDLKKEEE</sequence>
<feature type="signal peptide" evidence="1">
    <location>
        <begin position="1"/>
        <end position="18"/>
    </location>
</feature>
<keyword evidence="1" id="KW-0732">Signal</keyword>
<name>A0A9D2K9I3_9BACT</name>
<evidence type="ECO:0000313" key="3">
    <source>
        <dbReference type="Proteomes" id="UP000824115"/>
    </source>
</evidence>
<dbReference type="InterPro" id="IPR008969">
    <property type="entry name" value="CarboxyPept-like_regulatory"/>
</dbReference>